<evidence type="ECO:0000256" key="4">
    <source>
        <dbReference type="ARBA" id="ARBA00023136"/>
    </source>
</evidence>
<proteinExistence type="predicted"/>
<dbReference type="EMBL" id="JACIJF010000006">
    <property type="protein sequence ID" value="MBB5711193.1"/>
    <property type="molecule type" value="Genomic_DNA"/>
</dbReference>
<dbReference type="SUPFAM" id="SSF161084">
    <property type="entry name" value="MAPEG domain-like"/>
    <property type="match status" value="1"/>
</dbReference>
<evidence type="ECO:0000256" key="3">
    <source>
        <dbReference type="ARBA" id="ARBA00022989"/>
    </source>
</evidence>
<evidence type="ECO:0000313" key="6">
    <source>
        <dbReference type="EMBL" id="MBB5711193.1"/>
    </source>
</evidence>
<sequence>MLLPVALTTTGAAALINFWLAARVGQLRIARRISVGDGGDPQVLARMRAHANFAEYAPVVLLLIALIEFAVGTQLWLWVVAAIFVFGRILHGFGMDGSMRLRQIGIATTMLIMLGLALFAAWTGLQSRGAPEPGTTVFHIQQNR</sequence>
<keyword evidence="3 5" id="KW-1133">Transmembrane helix</keyword>
<feature type="transmembrane region" description="Helical" evidence="5">
    <location>
        <begin position="6"/>
        <end position="22"/>
    </location>
</feature>
<feature type="transmembrane region" description="Helical" evidence="5">
    <location>
        <begin position="106"/>
        <end position="125"/>
    </location>
</feature>
<evidence type="ECO:0000256" key="1">
    <source>
        <dbReference type="ARBA" id="ARBA00004370"/>
    </source>
</evidence>
<dbReference type="Proteomes" id="UP000527143">
    <property type="component" value="Unassembled WGS sequence"/>
</dbReference>
<dbReference type="Gene3D" id="1.20.120.550">
    <property type="entry name" value="Membrane associated eicosanoid/glutathione metabolism-like domain"/>
    <property type="match status" value="1"/>
</dbReference>
<dbReference type="RefSeq" id="WP_184087795.1">
    <property type="nucleotide sequence ID" value="NZ_JACIJF010000006.1"/>
</dbReference>
<comment type="caution">
    <text evidence="6">The sequence shown here is derived from an EMBL/GenBank/DDBJ whole genome shotgun (WGS) entry which is preliminary data.</text>
</comment>
<comment type="subcellular location">
    <subcellularLocation>
        <location evidence="1">Membrane</location>
    </subcellularLocation>
</comment>
<protein>
    <recommendedName>
        <fullName evidence="8">MAPEG family protein</fullName>
    </recommendedName>
</protein>
<evidence type="ECO:0008006" key="8">
    <source>
        <dbReference type="Google" id="ProtNLM"/>
    </source>
</evidence>
<feature type="transmembrane region" description="Helical" evidence="5">
    <location>
        <begin position="53"/>
        <end position="70"/>
    </location>
</feature>
<feature type="transmembrane region" description="Helical" evidence="5">
    <location>
        <begin position="76"/>
        <end position="94"/>
    </location>
</feature>
<dbReference type="Pfam" id="PF01124">
    <property type="entry name" value="MAPEG"/>
    <property type="match status" value="1"/>
</dbReference>
<name>A0A840YR41_9SPHN</name>
<keyword evidence="7" id="KW-1185">Reference proteome</keyword>
<evidence type="ECO:0000256" key="5">
    <source>
        <dbReference type="SAM" id="Phobius"/>
    </source>
</evidence>
<organism evidence="6 7">
    <name type="scientific">Sphingomonas xinjiangensis</name>
    <dbReference type="NCBI Taxonomy" id="643568"/>
    <lineage>
        <taxon>Bacteria</taxon>
        <taxon>Pseudomonadati</taxon>
        <taxon>Pseudomonadota</taxon>
        <taxon>Alphaproteobacteria</taxon>
        <taxon>Sphingomonadales</taxon>
        <taxon>Sphingomonadaceae</taxon>
        <taxon>Sphingomonas</taxon>
    </lineage>
</organism>
<evidence type="ECO:0000256" key="2">
    <source>
        <dbReference type="ARBA" id="ARBA00022692"/>
    </source>
</evidence>
<dbReference type="InterPro" id="IPR001129">
    <property type="entry name" value="Membr-assoc_MAPEG"/>
</dbReference>
<keyword evidence="2 5" id="KW-0812">Transmembrane</keyword>
<reference evidence="6 7" key="1">
    <citation type="submission" date="2020-08" db="EMBL/GenBank/DDBJ databases">
        <title>Genomic Encyclopedia of Type Strains, Phase IV (KMG-IV): sequencing the most valuable type-strain genomes for metagenomic binning, comparative biology and taxonomic classification.</title>
        <authorList>
            <person name="Goeker M."/>
        </authorList>
    </citation>
    <scope>NUCLEOTIDE SEQUENCE [LARGE SCALE GENOMIC DNA]</scope>
    <source>
        <strain evidence="6 7">DSM 26736</strain>
    </source>
</reference>
<dbReference type="PANTHER" id="PTHR35814">
    <property type="match status" value="1"/>
</dbReference>
<dbReference type="GO" id="GO:0016020">
    <property type="term" value="C:membrane"/>
    <property type="evidence" value="ECO:0007669"/>
    <property type="project" value="UniProtKB-SubCell"/>
</dbReference>
<dbReference type="InterPro" id="IPR023352">
    <property type="entry name" value="MAPEG-like_dom_sf"/>
</dbReference>
<evidence type="ECO:0000313" key="7">
    <source>
        <dbReference type="Proteomes" id="UP000527143"/>
    </source>
</evidence>
<accession>A0A840YR41</accession>
<dbReference type="PANTHER" id="PTHR35814:SF1">
    <property type="entry name" value="GLUTATHIONE S-TRANSFERASE-RELATED"/>
    <property type="match status" value="1"/>
</dbReference>
<gene>
    <name evidence="6" type="ORF">FHT02_002434</name>
</gene>
<keyword evidence="4 5" id="KW-0472">Membrane</keyword>
<dbReference type="AlphaFoldDB" id="A0A840YR41"/>